<sequence length="156" mass="18301">MRIPYLATVYYNMSFGKVIFLQCLEKKNINPEHLYMVHTSKGDNFQYEFPHSIFNQGKVSPTVGIVTRLFNYPTELCRSEFEEMRIVFPSLDCVICANFLGCFFRKREIFIIDSGMPVEYFEPHERGNLYLALKKMLSMVEKVYGVTLDEKDFLCS</sequence>
<organism evidence="1">
    <name type="scientific">[Clostridium] nexile</name>
    <dbReference type="NCBI Taxonomy" id="29361"/>
    <lineage>
        <taxon>Bacteria</taxon>
        <taxon>Bacillati</taxon>
        <taxon>Bacillota</taxon>
        <taxon>Clostridia</taxon>
        <taxon>Lachnospirales</taxon>
        <taxon>Lachnospiraceae</taxon>
        <taxon>Tyzzerella</taxon>
    </lineage>
</organism>
<reference evidence="1" key="1">
    <citation type="submission" date="2019-11" db="EMBL/GenBank/DDBJ databases">
        <authorList>
            <person name="Feng L."/>
        </authorList>
    </citation>
    <scope>NUCLEOTIDE SEQUENCE</scope>
    <source>
        <strain evidence="1">CnexileLFYP112</strain>
    </source>
</reference>
<dbReference type="AlphaFoldDB" id="A0A6N2VMU9"/>
<gene>
    <name evidence="1" type="ORF">CNLFYP112_02643</name>
</gene>
<protein>
    <submittedName>
        <fullName evidence="1">Uncharacterized protein</fullName>
    </submittedName>
</protein>
<evidence type="ECO:0000313" key="1">
    <source>
        <dbReference type="EMBL" id="VYT28376.1"/>
    </source>
</evidence>
<dbReference type="EMBL" id="CACRTG010000028">
    <property type="protein sequence ID" value="VYT28376.1"/>
    <property type="molecule type" value="Genomic_DNA"/>
</dbReference>
<accession>A0A6N2VMU9</accession>
<proteinExistence type="predicted"/>
<name>A0A6N2VMU9_9FIRM</name>